<accession>A0ABV8QMT9</accession>
<evidence type="ECO:0000313" key="2">
    <source>
        <dbReference type="EMBL" id="MFC4261123.1"/>
    </source>
</evidence>
<comment type="caution">
    <text evidence="2">The sequence shown here is derived from an EMBL/GenBank/DDBJ whole genome shotgun (WGS) entry which is preliminary data.</text>
</comment>
<feature type="coiled-coil region" evidence="1">
    <location>
        <begin position="124"/>
        <end position="151"/>
    </location>
</feature>
<sequence>MSLSVGNVFRTQQEGSAVMGFVSCLEDQQKRFESDCHILQRDIRSGTADGEAAKKDALRLLGDAQVCWAKMLKYLDELTLPDSGLGESPLELREQCSELKGVLARTARESSRVSDLAGLLFLHNQVLQEQLKQERLRRRQLERDFEKMGGEDFGRMVEPFLTNGMFQRHAKR</sequence>
<evidence type="ECO:0000256" key="1">
    <source>
        <dbReference type="SAM" id="Coils"/>
    </source>
</evidence>
<protein>
    <submittedName>
        <fullName evidence="2">Uncharacterized protein</fullName>
    </submittedName>
</protein>
<dbReference type="Proteomes" id="UP001595798">
    <property type="component" value="Unassembled WGS sequence"/>
</dbReference>
<keyword evidence="1" id="KW-0175">Coiled coil</keyword>
<organism evidence="2 3">
    <name type="scientific">Marinobacter lacisalsi</name>
    <dbReference type="NCBI Taxonomy" id="475979"/>
    <lineage>
        <taxon>Bacteria</taxon>
        <taxon>Pseudomonadati</taxon>
        <taxon>Pseudomonadota</taxon>
        <taxon>Gammaproteobacteria</taxon>
        <taxon>Pseudomonadales</taxon>
        <taxon>Marinobacteraceae</taxon>
        <taxon>Marinobacter</taxon>
    </lineage>
</organism>
<reference evidence="3" key="1">
    <citation type="journal article" date="2019" name="Int. J. Syst. Evol. Microbiol.">
        <title>The Global Catalogue of Microorganisms (GCM) 10K type strain sequencing project: providing services to taxonomists for standard genome sequencing and annotation.</title>
        <authorList>
            <consortium name="The Broad Institute Genomics Platform"/>
            <consortium name="The Broad Institute Genome Sequencing Center for Infectious Disease"/>
            <person name="Wu L."/>
            <person name="Ma J."/>
        </authorList>
    </citation>
    <scope>NUCLEOTIDE SEQUENCE [LARGE SCALE GENOMIC DNA]</scope>
    <source>
        <strain evidence="3">CECT 7297</strain>
    </source>
</reference>
<name>A0ABV8QMT9_9GAMM</name>
<dbReference type="RefSeq" id="WP_379890352.1">
    <property type="nucleotide sequence ID" value="NZ_JBHSDI010000064.1"/>
</dbReference>
<gene>
    <name evidence="2" type="ORF">ACFOZ5_19045</name>
</gene>
<dbReference type="EMBL" id="JBHSDI010000064">
    <property type="protein sequence ID" value="MFC4261123.1"/>
    <property type="molecule type" value="Genomic_DNA"/>
</dbReference>
<proteinExistence type="predicted"/>
<evidence type="ECO:0000313" key="3">
    <source>
        <dbReference type="Proteomes" id="UP001595798"/>
    </source>
</evidence>
<keyword evidence="3" id="KW-1185">Reference proteome</keyword>